<dbReference type="InterPro" id="IPR052958">
    <property type="entry name" value="IFN-induced_PKR_regulator"/>
</dbReference>
<name>A0A6G0VY10_APHCR</name>
<proteinExistence type="predicted"/>
<dbReference type="OrthoDB" id="6619179at2759"/>
<accession>A0A6G0VY10</accession>
<keyword evidence="2" id="KW-1185">Reference proteome</keyword>
<dbReference type="EMBL" id="VUJU01011408">
    <property type="protein sequence ID" value="KAF0711087.1"/>
    <property type="molecule type" value="Genomic_DNA"/>
</dbReference>
<comment type="caution">
    <text evidence="1">The sequence shown here is derived from an EMBL/GenBank/DDBJ whole genome shotgun (WGS) entry which is preliminary data.</text>
</comment>
<dbReference type="PANTHER" id="PTHR46289">
    <property type="entry name" value="52 KDA REPRESSOR OF THE INHIBITOR OF THE PROTEIN KINASE-LIKE PROTEIN-RELATED"/>
    <property type="match status" value="1"/>
</dbReference>
<dbReference type="AlphaFoldDB" id="A0A6G0VY10"/>
<dbReference type="Proteomes" id="UP000478052">
    <property type="component" value="Unassembled WGS sequence"/>
</dbReference>
<dbReference type="PANTHER" id="PTHR46289:SF17">
    <property type="entry name" value="HAT C-TERMINAL DIMERISATION DOMAIN-CONTAINING PROTEIN"/>
    <property type="match status" value="1"/>
</dbReference>
<reference evidence="1 2" key="1">
    <citation type="submission" date="2019-08" db="EMBL/GenBank/DDBJ databases">
        <title>Whole genome of Aphis craccivora.</title>
        <authorList>
            <person name="Voronova N.V."/>
            <person name="Shulinski R.S."/>
            <person name="Bandarenka Y.V."/>
            <person name="Zhorov D.G."/>
            <person name="Warner D."/>
        </authorList>
    </citation>
    <scope>NUCLEOTIDE SEQUENCE [LARGE SCALE GENOMIC DNA]</scope>
    <source>
        <strain evidence="1">180601</strain>
        <tissue evidence="1">Whole Body</tissue>
    </source>
</reference>
<organism evidence="1 2">
    <name type="scientific">Aphis craccivora</name>
    <name type="common">Cowpea aphid</name>
    <dbReference type="NCBI Taxonomy" id="307492"/>
    <lineage>
        <taxon>Eukaryota</taxon>
        <taxon>Metazoa</taxon>
        <taxon>Ecdysozoa</taxon>
        <taxon>Arthropoda</taxon>
        <taxon>Hexapoda</taxon>
        <taxon>Insecta</taxon>
        <taxon>Pterygota</taxon>
        <taxon>Neoptera</taxon>
        <taxon>Paraneoptera</taxon>
        <taxon>Hemiptera</taxon>
        <taxon>Sternorrhyncha</taxon>
        <taxon>Aphidomorpha</taxon>
        <taxon>Aphidoidea</taxon>
        <taxon>Aphididae</taxon>
        <taxon>Aphidini</taxon>
        <taxon>Aphis</taxon>
        <taxon>Aphis</taxon>
    </lineage>
</organism>
<gene>
    <name evidence="1" type="ORF">FWK35_00035267</name>
</gene>
<protein>
    <submittedName>
        <fullName evidence="1">Dimer Tnp hAT domain-containing protein</fullName>
    </submittedName>
</protein>
<sequence>MSKRKNVDITHFFKKKHIINVVENNDLITSEEIDDPIAADPSSLSLNRESPLTISKEKNELNIFQPQSSEINLNKSLDIGDFLKSNSQINDLIKKQIIENHWRPTNSNDYPFSTHKKCGHIEKRFVKKEHLEKYFWLVVSKSMNGLFCIYCSIFNHTDTGTGSKNTMPLKCLVTEPLTKFAKLLGKDGYLESHSRNIYHKNAIQDAHYEQVKENRSRLKPIIDTLIFLGKQNIPIRGHRDDVLVTIIRYVYKNEVYKDFVGFLDCHQENYKNTGGEVEPKMTGEIIGNSVLNILEKLDLPFENCVGITTDGCSDMLSEKCRAVKTFKSKMKNAIKCTWLSSIIEALDKISDWDDINTENKPIYLSKSSSSGEFILTLITVSEMFTITSPISKLLQSKSQDKFSATIIIKNVICILKNKRENSYNCFNKIFKTAESQVINLGISEGIDKPRLSKVMKSKENPQTESTEEYFRVTLFIPFLDNLLNDLESRFDEYLMSVYDLDVVLPNIIKIKSIFDDKCKLENKIKNVINQFGDLVACEINIPRDILESTLMGEFEVWHNNWLQDKQLPSSPLEALKRCDPDCFSGIYVLIKILITLPATGATAERNF</sequence>
<evidence type="ECO:0000313" key="1">
    <source>
        <dbReference type="EMBL" id="KAF0711087.1"/>
    </source>
</evidence>
<evidence type="ECO:0000313" key="2">
    <source>
        <dbReference type="Proteomes" id="UP000478052"/>
    </source>
</evidence>